<keyword evidence="7" id="KW-0274">FAD</keyword>
<dbReference type="InterPro" id="IPR032673">
    <property type="entry name" value="DNA_photolyase_2_CS"/>
</dbReference>
<protein>
    <recommendedName>
        <fullName evidence="4">Deoxyribodipyrimidine photo-lyase</fullName>
        <ecNumber evidence="3">4.1.99.3</ecNumber>
    </recommendedName>
    <alternativeName>
        <fullName evidence="12">DNA photolyase</fullName>
    </alternativeName>
    <alternativeName>
        <fullName evidence="15">Photoreactivating enzyme</fullName>
    </alternativeName>
</protein>
<dbReference type="GO" id="GO:0009650">
    <property type="term" value="P:UV protection"/>
    <property type="evidence" value="ECO:0007669"/>
    <property type="project" value="UniProtKB-ARBA"/>
</dbReference>
<dbReference type="Proteomes" id="UP000694392">
    <property type="component" value="Unplaced"/>
</dbReference>
<keyword evidence="6" id="KW-0227">DNA damage</keyword>
<evidence type="ECO:0000256" key="16">
    <source>
        <dbReference type="SAM" id="MobiDB-lite"/>
    </source>
</evidence>
<sequence length="552" mass="62879">MSPKRRKRKLSGKRDSENDAAENGAACDRNGGGSSLARPGEGDGTKGTGETSSDGGKKRKTMEPAVERGEAPGSLEEAARQARLRAAPSVQEFKYNKKRVRLISQGAELKEGEQGIVYWMSRDQRVQDNWAFLYAQRLALKQSLPLHVCFCLVPKFLEATIRHFGFMLKGLEEVAQECRELDIPFHLLIGFAKDVLPDFVAQHGVGGMVTDFAPLRIPTQWVQEVKERLPPDVPFAQVDAHNIVPCWVASDKQEYGARTIRRKIHDRLSEFLTEFPPIIKHPSPATFQAEPIDWEACRASLQVDCTVKEVEWAKPGTAAGLQVLDSFIGQRLKFFGSDRNNPNKGALSNLSPWFHFGQVSVQRAILEVQKYRSKHKESVDGFIEEAVVRRELADNFCYYNKNYDKVEGAYDWAKTTLKLHAKDKRPYLYELKQLEEGKTHDLLWNAAQLQMVREGKMHGFLRMYWAKKILEWTSSPEEALKFAIYLNDRFELDGRDPNGYVGCMWSICGIHDQGWAERAVFGKIRYMNYAGCKRKFDVGQFEGKYSPRKLCK</sequence>
<evidence type="ECO:0000256" key="11">
    <source>
        <dbReference type="ARBA" id="ARBA00023239"/>
    </source>
</evidence>
<dbReference type="GO" id="GO:0000719">
    <property type="term" value="P:photoreactive repair"/>
    <property type="evidence" value="ECO:0007669"/>
    <property type="project" value="TreeGrafter"/>
</dbReference>
<dbReference type="OMA" id="IHNYLRM"/>
<dbReference type="GO" id="GO:0003904">
    <property type="term" value="F:deoxyribodipyrimidine photo-lyase activity"/>
    <property type="evidence" value="ECO:0007669"/>
    <property type="project" value="UniProtKB-EC"/>
</dbReference>
<evidence type="ECO:0000256" key="8">
    <source>
        <dbReference type="ARBA" id="ARBA00022991"/>
    </source>
</evidence>
<dbReference type="EC" id="4.1.99.3" evidence="3"/>
<dbReference type="NCBIfam" id="TIGR00591">
    <property type="entry name" value="phr2"/>
    <property type="match status" value="1"/>
</dbReference>
<dbReference type="SUPFAM" id="SSF52425">
    <property type="entry name" value="Cryptochrome/photolyase, N-terminal domain"/>
    <property type="match status" value="1"/>
</dbReference>
<dbReference type="InterPro" id="IPR006050">
    <property type="entry name" value="DNA_photolyase_N"/>
</dbReference>
<dbReference type="FunFam" id="1.10.579.10:FF:000002">
    <property type="entry name" value="Deoxyribodipyrimidine photolyase"/>
    <property type="match status" value="1"/>
</dbReference>
<evidence type="ECO:0000256" key="4">
    <source>
        <dbReference type="ARBA" id="ARBA00014046"/>
    </source>
</evidence>
<keyword evidence="19" id="KW-1185">Reference proteome</keyword>
<keyword evidence="11" id="KW-0456">Lyase</keyword>
<dbReference type="PROSITE" id="PS01083">
    <property type="entry name" value="DNA_PHOTOLYASES_2_1"/>
    <property type="match status" value="1"/>
</dbReference>
<proteinExistence type="inferred from homology"/>
<dbReference type="AlphaFoldDB" id="A0A8D0H4N7"/>
<dbReference type="InterPro" id="IPR036134">
    <property type="entry name" value="Crypto/Photolyase_FAD-like_sf"/>
</dbReference>
<accession>A0A8D0H4N7</accession>
<comment type="cofactor">
    <cofactor evidence="1">
        <name>FAD</name>
        <dbReference type="ChEBI" id="CHEBI:57692"/>
    </cofactor>
</comment>
<dbReference type="PANTHER" id="PTHR10211">
    <property type="entry name" value="DEOXYRIBODIPYRIMIDINE PHOTOLYASE"/>
    <property type="match status" value="1"/>
</dbReference>
<dbReference type="InterPro" id="IPR052219">
    <property type="entry name" value="Photolyase_Class-2"/>
</dbReference>
<dbReference type="InterPro" id="IPR036155">
    <property type="entry name" value="Crypto/Photolyase_N_sf"/>
</dbReference>
<dbReference type="Gene3D" id="1.25.40.80">
    <property type="match status" value="1"/>
</dbReference>
<dbReference type="Gene3D" id="1.10.579.10">
    <property type="entry name" value="DNA Cyclobutane Dipyrimidine Photolyase, subunit A, domain 3"/>
    <property type="match status" value="1"/>
</dbReference>
<organism evidence="18 19">
    <name type="scientific">Sphenodon punctatus</name>
    <name type="common">Tuatara</name>
    <name type="synonym">Hatteria punctata</name>
    <dbReference type="NCBI Taxonomy" id="8508"/>
    <lineage>
        <taxon>Eukaryota</taxon>
        <taxon>Metazoa</taxon>
        <taxon>Chordata</taxon>
        <taxon>Craniata</taxon>
        <taxon>Vertebrata</taxon>
        <taxon>Euteleostomi</taxon>
        <taxon>Lepidosauria</taxon>
        <taxon>Sphenodontia</taxon>
        <taxon>Sphenodontidae</taxon>
        <taxon>Sphenodon</taxon>
    </lineage>
</organism>
<keyword evidence="10" id="KW-0234">DNA repair</keyword>
<evidence type="ECO:0000256" key="10">
    <source>
        <dbReference type="ARBA" id="ARBA00023204"/>
    </source>
</evidence>
<evidence type="ECO:0000256" key="14">
    <source>
        <dbReference type="ARBA" id="ARBA00059220"/>
    </source>
</evidence>
<feature type="domain" description="Photolyase/cryptochrome alpha/beta" evidence="17">
    <location>
        <begin position="114"/>
        <end position="246"/>
    </location>
</feature>
<feature type="region of interest" description="Disordered" evidence="16">
    <location>
        <begin position="1"/>
        <end position="76"/>
    </location>
</feature>
<evidence type="ECO:0000256" key="3">
    <source>
        <dbReference type="ARBA" id="ARBA00013149"/>
    </source>
</evidence>
<dbReference type="Ensembl" id="ENSSPUT00000017175.1">
    <property type="protein sequence ID" value="ENSSPUP00000016111.1"/>
    <property type="gene ID" value="ENSSPUG00000012463.1"/>
</dbReference>
<dbReference type="Pfam" id="PF00875">
    <property type="entry name" value="DNA_photolyase"/>
    <property type="match status" value="1"/>
</dbReference>
<evidence type="ECO:0000256" key="13">
    <source>
        <dbReference type="ARBA" id="ARBA00033999"/>
    </source>
</evidence>
<evidence type="ECO:0000256" key="5">
    <source>
        <dbReference type="ARBA" id="ARBA00022630"/>
    </source>
</evidence>
<evidence type="ECO:0000256" key="2">
    <source>
        <dbReference type="ARBA" id="ARBA00006409"/>
    </source>
</evidence>
<feature type="compositionally biased region" description="Basic and acidic residues" evidence="16">
    <location>
        <begin position="61"/>
        <end position="70"/>
    </location>
</feature>
<dbReference type="PANTHER" id="PTHR10211:SF0">
    <property type="entry name" value="DEOXYRIBODIPYRIMIDINE PHOTO-LYASE"/>
    <property type="match status" value="1"/>
</dbReference>
<dbReference type="GeneTree" id="ENSGT00390000010302"/>
<keyword evidence="5" id="KW-0285">Flavoprotein</keyword>
<evidence type="ECO:0000313" key="18">
    <source>
        <dbReference type="Ensembl" id="ENSSPUP00000016111.1"/>
    </source>
</evidence>
<evidence type="ECO:0000256" key="1">
    <source>
        <dbReference type="ARBA" id="ARBA00001974"/>
    </source>
</evidence>
<evidence type="ECO:0000256" key="6">
    <source>
        <dbReference type="ARBA" id="ARBA00022763"/>
    </source>
</evidence>
<evidence type="ECO:0000256" key="9">
    <source>
        <dbReference type="ARBA" id="ARBA00023125"/>
    </source>
</evidence>
<evidence type="ECO:0000256" key="7">
    <source>
        <dbReference type="ARBA" id="ARBA00022827"/>
    </source>
</evidence>
<dbReference type="FunFam" id="1.25.40.80:FF:000004">
    <property type="entry name" value="Deoxyribodipyrimidine photolyase"/>
    <property type="match status" value="1"/>
</dbReference>
<evidence type="ECO:0000256" key="12">
    <source>
        <dbReference type="ARBA" id="ARBA00031671"/>
    </source>
</evidence>
<evidence type="ECO:0000313" key="19">
    <source>
        <dbReference type="Proteomes" id="UP000694392"/>
    </source>
</evidence>
<reference evidence="18" key="1">
    <citation type="submission" date="2025-08" db="UniProtKB">
        <authorList>
            <consortium name="Ensembl"/>
        </authorList>
    </citation>
    <scope>IDENTIFICATION</scope>
</reference>
<comment type="function">
    <text evidence="14">Involved in repair of UV radiation-induced DNA damage. Catalyzes the light-dependent monomerization (300-600 nm) of cyclobutyl pyrimidine dimers (in cis-syn configuration), which are formed between adjacent bases on the same DNA strand upon exposure to ultraviolet radiation.</text>
</comment>
<dbReference type="InterPro" id="IPR014729">
    <property type="entry name" value="Rossmann-like_a/b/a_fold"/>
</dbReference>
<evidence type="ECO:0000259" key="17">
    <source>
        <dbReference type="PROSITE" id="PS51645"/>
    </source>
</evidence>
<name>A0A8D0H4N7_SPHPU</name>
<dbReference type="PROSITE" id="PS01084">
    <property type="entry name" value="DNA_PHOTOLYASES_2_2"/>
    <property type="match status" value="1"/>
</dbReference>
<dbReference type="GO" id="GO:0003677">
    <property type="term" value="F:DNA binding"/>
    <property type="evidence" value="ECO:0007669"/>
    <property type="project" value="UniProtKB-KW"/>
</dbReference>
<keyword evidence="9" id="KW-0238">DNA-binding</keyword>
<comment type="similarity">
    <text evidence="2">Belongs to the DNA photolyase class-2 family.</text>
</comment>
<feature type="compositionally biased region" description="Basic residues" evidence="16">
    <location>
        <begin position="1"/>
        <end position="11"/>
    </location>
</feature>
<dbReference type="InterPro" id="IPR008148">
    <property type="entry name" value="DNA_photolyase_2"/>
</dbReference>
<dbReference type="FunFam" id="3.40.50.620:FF:000110">
    <property type="entry name" value="Deoxyribodipyrimidine photolyase"/>
    <property type="match status" value="1"/>
</dbReference>
<dbReference type="SUPFAM" id="SSF48173">
    <property type="entry name" value="Cryptochrome/photolyase FAD-binding domain"/>
    <property type="match status" value="1"/>
</dbReference>
<dbReference type="Gene3D" id="3.40.50.620">
    <property type="entry name" value="HUPs"/>
    <property type="match status" value="1"/>
</dbReference>
<keyword evidence="8" id="KW-0157">Chromophore</keyword>
<comment type="catalytic activity">
    <reaction evidence="13">
        <text>cyclobutadipyrimidine (in DNA) = 2 pyrimidine residues (in DNA).</text>
        <dbReference type="EC" id="4.1.99.3"/>
    </reaction>
</comment>
<evidence type="ECO:0000256" key="15">
    <source>
        <dbReference type="ARBA" id="ARBA00083107"/>
    </source>
</evidence>
<dbReference type="PROSITE" id="PS51645">
    <property type="entry name" value="PHR_CRY_ALPHA_BETA"/>
    <property type="match status" value="1"/>
</dbReference>
<reference evidence="18" key="2">
    <citation type="submission" date="2025-09" db="UniProtKB">
        <authorList>
            <consortium name="Ensembl"/>
        </authorList>
    </citation>
    <scope>IDENTIFICATION</scope>
</reference>